<feature type="transmembrane region" description="Helical" evidence="1">
    <location>
        <begin position="28"/>
        <end position="48"/>
    </location>
</feature>
<dbReference type="Proteomes" id="UP000632322">
    <property type="component" value="Unassembled WGS sequence"/>
</dbReference>
<feature type="transmembrane region" description="Helical" evidence="1">
    <location>
        <begin position="90"/>
        <end position="112"/>
    </location>
</feature>
<comment type="caution">
    <text evidence="2">The sequence shown here is derived from an EMBL/GenBank/DDBJ whole genome shotgun (WGS) entry which is preliminary data.</text>
</comment>
<keyword evidence="1" id="KW-1133">Transmembrane helix</keyword>
<gene>
    <name evidence="2" type="ORF">GCM10010974_27150</name>
</gene>
<feature type="transmembrane region" description="Helical" evidence="1">
    <location>
        <begin position="60"/>
        <end position="78"/>
    </location>
</feature>
<keyword evidence="3" id="KW-1185">Reference proteome</keyword>
<reference evidence="3" key="1">
    <citation type="journal article" date="2019" name="Int. J. Syst. Evol. Microbiol.">
        <title>The Global Catalogue of Microorganisms (GCM) 10K type strain sequencing project: providing services to taxonomists for standard genome sequencing and annotation.</title>
        <authorList>
            <consortium name="The Broad Institute Genomics Platform"/>
            <consortium name="The Broad Institute Genome Sequencing Center for Infectious Disease"/>
            <person name="Wu L."/>
            <person name="Ma J."/>
        </authorList>
    </citation>
    <scope>NUCLEOTIDE SEQUENCE [LARGE SCALE GENOMIC DNA]</scope>
    <source>
        <strain evidence="3">CGMCC 1.15472</strain>
    </source>
</reference>
<evidence type="ECO:0000256" key="1">
    <source>
        <dbReference type="SAM" id="Phobius"/>
    </source>
</evidence>
<keyword evidence="1" id="KW-0472">Membrane</keyword>
<dbReference type="EMBL" id="BMJG01000011">
    <property type="protein sequence ID" value="GGC43342.1"/>
    <property type="molecule type" value="Genomic_DNA"/>
</dbReference>
<evidence type="ECO:0000313" key="3">
    <source>
        <dbReference type="Proteomes" id="UP000632322"/>
    </source>
</evidence>
<keyword evidence="1" id="KW-0812">Transmembrane</keyword>
<accession>A0ABQ1MR89</accession>
<proteinExistence type="predicted"/>
<protein>
    <submittedName>
        <fullName evidence="2">Uncharacterized protein</fullName>
    </submittedName>
</protein>
<sequence>MKWVSLTCLAFAAWQIWLVPIVSSHTDLWISTVIGIVAQCVAGMALVLHYFRGALSKSQLITGLMGLALCALGTALLYSSGSAGSVGDALLVLCGLAVWIVLILWIIIRALVRLRAPHGVS</sequence>
<organism evidence="2 3">
    <name type="scientific">Brevibacterium sediminis</name>
    <dbReference type="NCBI Taxonomy" id="1857024"/>
    <lineage>
        <taxon>Bacteria</taxon>
        <taxon>Bacillati</taxon>
        <taxon>Actinomycetota</taxon>
        <taxon>Actinomycetes</taxon>
        <taxon>Micrococcales</taxon>
        <taxon>Brevibacteriaceae</taxon>
        <taxon>Brevibacterium</taxon>
    </lineage>
</organism>
<evidence type="ECO:0000313" key="2">
    <source>
        <dbReference type="EMBL" id="GGC43342.1"/>
    </source>
</evidence>
<name>A0ABQ1MR89_9MICO</name>